<dbReference type="AlphaFoldDB" id="A0A133V537"/>
<evidence type="ECO:0000256" key="1">
    <source>
        <dbReference type="SAM" id="Phobius"/>
    </source>
</evidence>
<keyword evidence="1" id="KW-0812">Transmembrane</keyword>
<gene>
    <name evidence="2" type="ORF">AKJ43_03315</name>
</gene>
<protein>
    <submittedName>
        <fullName evidence="2">Uncharacterized protein</fullName>
    </submittedName>
</protein>
<comment type="caution">
    <text evidence="2">The sequence shown here is derived from an EMBL/GenBank/DDBJ whole genome shotgun (WGS) entry which is preliminary data.</text>
</comment>
<feature type="transmembrane region" description="Helical" evidence="1">
    <location>
        <begin position="21"/>
        <end position="42"/>
    </location>
</feature>
<dbReference type="Proteomes" id="UP000070400">
    <property type="component" value="Unassembled WGS sequence"/>
</dbReference>
<organism evidence="2 3">
    <name type="scientific">candidate division MSBL1 archaeon SCGC-AAA261D19</name>
    <dbReference type="NCBI Taxonomy" id="1698273"/>
    <lineage>
        <taxon>Archaea</taxon>
        <taxon>Methanobacteriati</taxon>
        <taxon>Methanobacteriota</taxon>
        <taxon>candidate division MSBL1</taxon>
    </lineage>
</organism>
<proteinExistence type="predicted"/>
<name>A0A133V537_9EURY</name>
<keyword evidence="1" id="KW-1133">Transmembrane helix</keyword>
<evidence type="ECO:0000313" key="3">
    <source>
        <dbReference type="Proteomes" id="UP000070400"/>
    </source>
</evidence>
<evidence type="ECO:0000313" key="2">
    <source>
        <dbReference type="EMBL" id="KXB01516.1"/>
    </source>
</evidence>
<sequence>MGLKLTLEKEVENMKFGKKKIFYLVVGAVIVTFILGGVYYYFGSKKSIISEGDTLDYQVDVTVAGYGTISGGITYEVIDVSEDRIIISITPTGELSNLWDESVERVEREEPTTYSEIKEKGEFLGAEAISTQMGVFEVDHYRYENQITYQSETGFVQGLENTDVYVENNTGMTVKMKVSSPEGYSVEMVISDTTIKHLQNQAM</sequence>
<accession>A0A133V537</accession>
<dbReference type="EMBL" id="LHXX01000048">
    <property type="protein sequence ID" value="KXB01516.1"/>
    <property type="molecule type" value="Genomic_DNA"/>
</dbReference>
<reference evidence="2 3" key="1">
    <citation type="journal article" date="2016" name="Sci. Rep.">
        <title>Metabolic traits of an uncultured archaeal lineage -MSBL1- from brine pools of the Red Sea.</title>
        <authorList>
            <person name="Mwirichia R."/>
            <person name="Alam I."/>
            <person name="Rashid M."/>
            <person name="Vinu M."/>
            <person name="Ba-Alawi W."/>
            <person name="Anthony Kamau A."/>
            <person name="Kamanda Ngugi D."/>
            <person name="Goker M."/>
            <person name="Klenk H.P."/>
            <person name="Bajic V."/>
            <person name="Stingl U."/>
        </authorList>
    </citation>
    <scope>NUCLEOTIDE SEQUENCE [LARGE SCALE GENOMIC DNA]</scope>
    <source>
        <strain evidence="2">SCGC-AAA261D19</strain>
    </source>
</reference>
<keyword evidence="1" id="KW-0472">Membrane</keyword>
<keyword evidence="3" id="KW-1185">Reference proteome</keyword>